<dbReference type="EMBL" id="LT670817">
    <property type="protein sequence ID" value="SHG89337.1"/>
    <property type="molecule type" value="Genomic_DNA"/>
</dbReference>
<dbReference type="Proteomes" id="UP000189796">
    <property type="component" value="Chromosome I"/>
</dbReference>
<name>A0A1M5NIQ0_9BRAD</name>
<dbReference type="AlphaFoldDB" id="A0A1M5NIQ0"/>
<organism evidence="1 2">
    <name type="scientific">Bradyrhizobium erythrophlei</name>
    <dbReference type="NCBI Taxonomy" id="1437360"/>
    <lineage>
        <taxon>Bacteria</taxon>
        <taxon>Pseudomonadati</taxon>
        <taxon>Pseudomonadota</taxon>
        <taxon>Alphaproteobacteria</taxon>
        <taxon>Hyphomicrobiales</taxon>
        <taxon>Nitrobacteraceae</taxon>
        <taxon>Bradyrhizobium</taxon>
    </lineage>
</organism>
<protein>
    <submittedName>
        <fullName evidence="1">Uncharacterized protein</fullName>
    </submittedName>
</protein>
<reference evidence="1 2" key="1">
    <citation type="submission" date="2016-11" db="EMBL/GenBank/DDBJ databases">
        <authorList>
            <person name="Jaros S."/>
            <person name="Januszkiewicz K."/>
            <person name="Wedrychowicz H."/>
        </authorList>
    </citation>
    <scope>NUCLEOTIDE SEQUENCE [LARGE SCALE GENOMIC DNA]</scope>
    <source>
        <strain evidence="1 2">GAS138</strain>
    </source>
</reference>
<evidence type="ECO:0000313" key="1">
    <source>
        <dbReference type="EMBL" id="SHG89337.1"/>
    </source>
</evidence>
<sequence>MSKTAISAVLADTRSKRAAKTFIQSYPATKTYRLQSSPFVYAPGLIAWAINGASFPKDRKNLANVVAATWKLPLDAATALVTRKVPHTIDGETVVFSA</sequence>
<dbReference type="RefSeq" id="WP_154072239.1">
    <property type="nucleotide sequence ID" value="NZ_LT670817.1"/>
</dbReference>
<dbReference type="OrthoDB" id="7774282at2"/>
<gene>
    <name evidence="1" type="ORF">SAMN05443248_3010</name>
</gene>
<proteinExistence type="predicted"/>
<evidence type="ECO:0000313" key="2">
    <source>
        <dbReference type="Proteomes" id="UP000189796"/>
    </source>
</evidence>
<accession>A0A1M5NIQ0</accession>